<evidence type="ECO:0000256" key="1">
    <source>
        <dbReference type="ARBA" id="ARBA00022729"/>
    </source>
</evidence>
<keyword evidence="5" id="KW-1185">Reference proteome</keyword>
<dbReference type="InterPro" id="IPR037066">
    <property type="entry name" value="Plug_dom_sf"/>
</dbReference>
<dbReference type="Proteomes" id="UP001142648">
    <property type="component" value="Unassembled WGS sequence"/>
</dbReference>
<dbReference type="SUPFAM" id="SSF56935">
    <property type="entry name" value="Porins"/>
    <property type="match status" value="1"/>
</dbReference>
<feature type="chain" id="PRO_5040900622" evidence="2">
    <location>
        <begin position="25"/>
        <end position="698"/>
    </location>
</feature>
<keyword evidence="1 2" id="KW-0732">Signal</keyword>
<name>A0A9X2W156_9SPHN</name>
<dbReference type="AlphaFoldDB" id="A0A9X2W156"/>
<accession>A0A9X2W156</accession>
<feature type="domain" description="TonB-dependent receptor plug" evidence="3">
    <location>
        <begin position="48"/>
        <end position="133"/>
    </location>
</feature>
<keyword evidence="4" id="KW-0675">Receptor</keyword>
<evidence type="ECO:0000313" key="5">
    <source>
        <dbReference type="Proteomes" id="UP001142648"/>
    </source>
</evidence>
<dbReference type="PANTHER" id="PTHR30069:SF29">
    <property type="entry name" value="HEMOGLOBIN AND HEMOGLOBIN-HAPTOGLOBIN-BINDING PROTEIN 1-RELATED"/>
    <property type="match status" value="1"/>
</dbReference>
<reference evidence="4" key="1">
    <citation type="submission" date="2022-09" db="EMBL/GenBank/DDBJ databases">
        <title>The genome sequence of Tsuneonella sp. YG55.</title>
        <authorList>
            <person name="Liu Y."/>
        </authorList>
    </citation>
    <scope>NUCLEOTIDE SEQUENCE</scope>
    <source>
        <strain evidence="4">YG55</strain>
    </source>
</reference>
<evidence type="ECO:0000313" key="4">
    <source>
        <dbReference type="EMBL" id="MCT2558891.1"/>
    </source>
</evidence>
<sequence length="698" mass="76125">MSHSPAVARFVAILLAGAAAPAIAEDVPVADAPPPPQTVAPAAVDGRESYTAADFARYSPKSALDMLRNVPGFQIKAEREPGRGLGQANTNVLVNGQRLASKSDSLFDQLARIPATSVVRIDIVDGASLTIPGLSGQVADIVTRSGGLSGQYNWRGEVRPHFSHPGFLSGDISLKGSTGALEYTVALANEEGRGAFGGEYRILNGDGTLREVRDGRFWSDYDAPKASANLTWNRGGDIGHLSGSYRREYSTFNENEDRFPVAGVPRNRDLYGRERGYDYEIGGDYAFDLGGGRLKLIGLDRYRRGRYSEDAVLAVADGSPQVGGRYAQVSESGEVIGRAEFGWKWGKADWQIAAEAAFNRYDKDASLFDLAPSGAFVEVPFPGGDGGVREDRYEAVLSYGRPITGKLTMQLSAGAENSTISQSGANTLSRTFTRPKGSLNLGWAPQKGLDISLNIERTVGQLDFGDFLARAFLDQGNQNSNNAELVPTQSWNFIAAIKKDLGKWGSTNLRLFDRRLEDFITIIPLPDGGEGRGNVARAHRYGFEWTSTVNLDPIGFKGAKIDGNLILQTSAIRDPLTGETRQISNLTQRHIEVDLRHDVPGTDWAWGAGFQNTKRAPYYRVFEVGRDSEGPVFDSYFIEHKDVLGMTVRLQAINFANARHRLYRTVYAGPRNLAPVAFVEDRAQLIGPLFRLSVKGTF</sequence>
<dbReference type="RefSeq" id="WP_259961756.1">
    <property type="nucleotide sequence ID" value="NZ_JAOAMV010000003.1"/>
</dbReference>
<dbReference type="PANTHER" id="PTHR30069">
    <property type="entry name" value="TONB-DEPENDENT OUTER MEMBRANE RECEPTOR"/>
    <property type="match status" value="1"/>
</dbReference>
<gene>
    <name evidence="4" type="ORF">N0B51_07850</name>
</gene>
<evidence type="ECO:0000256" key="2">
    <source>
        <dbReference type="SAM" id="SignalP"/>
    </source>
</evidence>
<evidence type="ECO:0000259" key="3">
    <source>
        <dbReference type="Pfam" id="PF07715"/>
    </source>
</evidence>
<dbReference type="GO" id="GO:0015344">
    <property type="term" value="F:siderophore uptake transmembrane transporter activity"/>
    <property type="evidence" value="ECO:0007669"/>
    <property type="project" value="TreeGrafter"/>
</dbReference>
<dbReference type="GO" id="GO:0044718">
    <property type="term" value="P:siderophore transmembrane transport"/>
    <property type="evidence" value="ECO:0007669"/>
    <property type="project" value="TreeGrafter"/>
</dbReference>
<dbReference type="Pfam" id="PF07715">
    <property type="entry name" value="Plug"/>
    <property type="match status" value="1"/>
</dbReference>
<organism evidence="4 5">
    <name type="scientific">Tsuneonella litorea</name>
    <dbReference type="NCBI Taxonomy" id="2976475"/>
    <lineage>
        <taxon>Bacteria</taxon>
        <taxon>Pseudomonadati</taxon>
        <taxon>Pseudomonadota</taxon>
        <taxon>Alphaproteobacteria</taxon>
        <taxon>Sphingomonadales</taxon>
        <taxon>Erythrobacteraceae</taxon>
        <taxon>Tsuneonella</taxon>
    </lineage>
</organism>
<dbReference type="EMBL" id="JAOAMV010000003">
    <property type="protein sequence ID" value="MCT2558891.1"/>
    <property type="molecule type" value="Genomic_DNA"/>
</dbReference>
<protein>
    <submittedName>
        <fullName evidence="4">TonB-dependent receptor plug domain-containing protein</fullName>
    </submittedName>
</protein>
<dbReference type="Gene3D" id="2.170.130.10">
    <property type="entry name" value="TonB-dependent receptor, plug domain"/>
    <property type="match status" value="1"/>
</dbReference>
<comment type="caution">
    <text evidence="4">The sequence shown here is derived from an EMBL/GenBank/DDBJ whole genome shotgun (WGS) entry which is preliminary data.</text>
</comment>
<feature type="signal peptide" evidence="2">
    <location>
        <begin position="1"/>
        <end position="24"/>
    </location>
</feature>
<dbReference type="InterPro" id="IPR012910">
    <property type="entry name" value="Plug_dom"/>
</dbReference>
<proteinExistence type="predicted"/>
<dbReference type="InterPro" id="IPR039426">
    <property type="entry name" value="TonB-dep_rcpt-like"/>
</dbReference>